<protein>
    <submittedName>
        <fullName evidence="1">Uncharacterized protein</fullName>
    </submittedName>
</protein>
<evidence type="ECO:0000313" key="1">
    <source>
        <dbReference type="EMBL" id="PJK16179.1"/>
    </source>
</evidence>
<comment type="caution">
    <text evidence="1">The sequence shown here is derived from an EMBL/GenBank/DDBJ whole genome shotgun (WGS) entry which is preliminary data.</text>
</comment>
<dbReference type="RefSeq" id="WP_100353956.1">
    <property type="nucleotide sequence ID" value="NZ_PCGR01000003.1"/>
</dbReference>
<evidence type="ECO:0000313" key="2">
    <source>
        <dbReference type="Proteomes" id="UP000228680"/>
    </source>
</evidence>
<keyword evidence="2" id="KW-1185">Reference proteome</keyword>
<name>A0A2M9EY96_9BACL</name>
<gene>
    <name evidence="1" type="ORF">CQS04_09710</name>
</gene>
<dbReference type="EMBL" id="PCGR01000003">
    <property type="protein sequence ID" value="PJK16179.1"/>
    <property type="molecule type" value="Genomic_DNA"/>
</dbReference>
<reference evidence="1 2" key="1">
    <citation type="submission" date="2017-10" db="EMBL/GenBank/DDBJ databases">
        <title>Draft genome of Chryseomicrobium casticus sp. nov.</title>
        <authorList>
            <person name="Chakraborty R."/>
            <person name="Saha T."/>
        </authorList>
    </citation>
    <scope>NUCLEOTIDE SEQUENCE [LARGE SCALE GENOMIC DNA]</scope>
    <source>
        <strain evidence="1 2">ET03</strain>
    </source>
</reference>
<sequence length="119" mass="14332">MINIDIDNKLKQKIDELVIEKGFNDINEFIINILNREVNTINHDAQFNNLLLNFKSLKSGQLFSIKDLINLDLNERNSFYLIQEFEIFFEYYLGKSNQDDMYETLYFDEKKFAQIYLKK</sequence>
<dbReference type="AlphaFoldDB" id="A0A2M9EY96"/>
<dbReference type="Proteomes" id="UP000228680">
    <property type="component" value="Unassembled WGS sequence"/>
</dbReference>
<accession>A0A2M9EY96</accession>
<organism evidence="1 2">
    <name type="scientific">Chryseomicrobium excrementi</name>
    <dbReference type="NCBI Taxonomy" id="2041346"/>
    <lineage>
        <taxon>Bacteria</taxon>
        <taxon>Bacillati</taxon>
        <taxon>Bacillota</taxon>
        <taxon>Bacilli</taxon>
        <taxon>Bacillales</taxon>
        <taxon>Caryophanaceae</taxon>
        <taxon>Chryseomicrobium</taxon>
    </lineage>
</organism>
<proteinExistence type="predicted"/>